<protein>
    <submittedName>
        <fullName evidence="1">Uncharacterized protein</fullName>
    </submittedName>
</protein>
<dbReference type="EMBL" id="LXQA010360375">
    <property type="protein sequence ID" value="MCI46645.1"/>
    <property type="molecule type" value="Genomic_DNA"/>
</dbReference>
<feature type="non-terminal residue" evidence="1">
    <location>
        <position position="1"/>
    </location>
</feature>
<name>A0A392SFE8_9FABA</name>
<keyword evidence="2" id="KW-1185">Reference proteome</keyword>
<accession>A0A392SFE8</accession>
<comment type="caution">
    <text evidence="1">The sequence shown here is derived from an EMBL/GenBank/DDBJ whole genome shotgun (WGS) entry which is preliminary data.</text>
</comment>
<dbReference type="AlphaFoldDB" id="A0A392SFE8"/>
<evidence type="ECO:0000313" key="2">
    <source>
        <dbReference type="Proteomes" id="UP000265520"/>
    </source>
</evidence>
<sequence length="45" mass="4701">GRGGSVRSRASGAAWGHLGHSPAFSDECQHLLAAVSLVMAQGRRR</sequence>
<reference evidence="1 2" key="1">
    <citation type="journal article" date="2018" name="Front. Plant Sci.">
        <title>Red Clover (Trifolium pratense) and Zigzag Clover (T. medium) - A Picture of Genomic Similarities and Differences.</title>
        <authorList>
            <person name="Dluhosova J."/>
            <person name="Istvanek J."/>
            <person name="Nedelnik J."/>
            <person name="Repkova J."/>
        </authorList>
    </citation>
    <scope>NUCLEOTIDE SEQUENCE [LARGE SCALE GENOMIC DNA]</scope>
    <source>
        <strain evidence="2">cv. 10/8</strain>
        <tissue evidence="1">Leaf</tissue>
    </source>
</reference>
<evidence type="ECO:0000313" key="1">
    <source>
        <dbReference type="EMBL" id="MCI46645.1"/>
    </source>
</evidence>
<dbReference type="Proteomes" id="UP000265520">
    <property type="component" value="Unassembled WGS sequence"/>
</dbReference>
<organism evidence="1 2">
    <name type="scientific">Trifolium medium</name>
    <dbReference type="NCBI Taxonomy" id="97028"/>
    <lineage>
        <taxon>Eukaryota</taxon>
        <taxon>Viridiplantae</taxon>
        <taxon>Streptophyta</taxon>
        <taxon>Embryophyta</taxon>
        <taxon>Tracheophyta</taxon>
        <taxon>Spermatophyta</taxon>
        <taxon>Magnoliopsida</taxon>
        <taxon>eudicotyledons</taxon>
        <taxon>Gunneridae</taxon>
        <taxon>Pentapetalae</taxon>
        <taxon>rosids</taxon>
        <taxon>fabids</taxon>
        <taxon>Fabales</taxon>
        <taxon>Fabaceae</taxon>
        <taxon>Papilionoideae</taxon>
        <taxon>50 kb inversion clade</taxon>
        <taxon>NPAAA clade</taxon>
        <taxon>Hologalegina</taxon>
        <taxon>IRL clade</taxon>
        <taxon>Trifolieae</taxon>
        <taxon>Trifolium</taxon>
    </lineage>
</organism>
<proteinExistence type="predicted"/>